<reference evidence="2 3" key="1">
    <citation type="submission" date="2016-12" db="EMBL/GenBank/DDBJ databases">
        <title>Diversity of luminous bacteria.</title>
        <authorList>
            <person name="Yoshizawa S."/>
            <person name="Kogure K."/>
        </authorList>
    </citation>
    <scope>NUCLEOTIDE SEQUENCE [LARGE SCALE GENOMIC DNA]</scope>
    <source>
        <strain evidence="2 3">SA4-48</strain>
    </source>
</reference>
<protein>
    <submittedName>
        <fullName evidence="2">Uncharacterized protein</fullName>
    </submittedName>
</protein>
<feature type="transmembrane region" description="Helical" evidence="1">
    <location>
        <begin position="97"/>
        <end position="116"/>
    </location>
</feature>
<proteinExistence type="predicted"/>
<evidence type="ECO:0000256" key="1">
    <source>
        <dbReference type="SAM" id="Phobius"/>
    </source>
</evidence>
<feature type="transmembrane region" description="Helical" evidence="1">
    <location>
        <begin position="196"/>
        <end position="218"/>
    </location>
</feature>
<dbReference type="Proteomes" id="UP000239007">
    <property type="component" value="Unassembled WGS sequence"/>
</dbReference>
<feature type="transmembrane region" description="Helical" evidence="1">
    <location>
        <begin position="20"/>
        <end position="44"/>
    </location>
</feature>
<evidence type="ECO:0000313" key="2">
    <source>
        <dbReference type="EMBL" id="PQJ52264.1"/>
    </source>
</evidence>
<feature type="transmembrane region" description="Helical" evidence="1">
    <location>
        <begin position="239"/>
        <end position="267"/>
    </location>
</feature>
<keyword evidence="3" id="KW-1185">Reference proteome</keyword>
<dbReference type="AlphaFoldDB" id="A0A2S7UQK1"/>
<comment type="caution">
    <text evidence="2">The sequence shown here is derived from an EMBL/GenBank/DDBJ whole genome shotgun (WGS) entry which is preliminary data.</text>
</comment>
<keyword evidence="1" id="KW-1133">Transmembrane helix</keyword>
<keyword evidence="1" id="KW-0812">Transmembrane</keyword>
<evidence type="ECO:0000313" key="3">
    <source>
        <dbReference type="Proteomes" id="UP000239007"/>
    </source>
</evidence>
<dbReference type="RefSeq" id="WP_105050721.1">
    <property type="nucleotide sequence ID" value="NZ_BMYG01000005.1"/>
</dbReference>
<feature type="transmembrane region" description="Helical" evidence="1">
    <location>
        <begin position="122"/>
        <end position="142"/>
    </location>
</feature>
<gene>
    <name evidence="2" type="ORF">BTO11_00390</name>
</gene>
<dbReference type="EMBL" id="MSCH01000003">
    <property type="protein sequence ID" value="PQJ52264.1"/>
    <property type="molecule type" value="Genomic_DNA"/>
</dbReference>
<feature type="transmembrane region" description="Helical" evidence="1">
    <location>
        <begin position="163"/>
        <end position="190"/>
    </location>
</feature>
<keyword evidence="1" id="KW-0472">Membrane</keyword>
<accession>A0A2S7UQK1</accession>
<organism evidence="2 3">
    <name type="scientific">Psychrosphaera saromensis</name>
    <dbReference type="NCBI Taxonomy" id="716813"/>
    <lineage>
        <taxon>Bacteria</taxon>
        <taxon>Pseudomonadati</taxon>
        <taxon>Pseudomonadota</taxon>
        <taxon>Gammaproteobacteria</taxon>
        <taxon>Alteromonadales</taxon>
        <taxon>Pseudoalteromonadaceae</taxon>
        <taxon>Psychrosphaera</taxon>
    </lineage>
</organism>
<sequence length="270" mass="31202">MFSQVFSKKQSIHKQQDQLYRVLIFCLLLFSPVILLLSPLPSFLIYQGTDNYVSHLVGWLIITLVSLLEGYLFLSVWQNKELIFFKYLFGRNFNKNLLLTFFKFTILLHVCVWAGYAKVDWSLSNLALTASIYAYSAGIFILQLKFKLAPKAEIKMKWPNIKIVNFILLKGNLTSIALFLIGSYVCYIFLNNVEKIEVILAVVGLWLILTTYLMLQIWRSIRKNQASMSLFLTNINSNYCTLICTITNWLFIFALVTSLTIMVIMLLPAK</sequence>
<feature type="transmembrane region" description="Helical" evidence="1">
    <location>
        <begin position="56"/>
        <end position="77"/>
    </location>
</feature>
<name>A0A2S7UQK1_9GAMM</name>